<keyword evidence="7" id="KW-1185">Reference proteome</keyword>
<evidence type="ECO:0000259" key="5">
    <source>
        <dbReference type="PROSITE" id="PS50931"/>
    </source>
</evidence>
<dbReference type="SUPFAM" id="SSF53850">
    <property type="entry name" value="Periplasmic binding protein-like II"/>
    <property type="match status" value="1"/>
</dbReference>
<reference evidence="6" key="1">
    <citation type="submission" date="2021-04" db="EMBL/GenBank/DDBJ databases">
        <title>Pseudonocardia sp. nov., isolated from sandy soil of mangrove forest.</title>
        <authorList>
            <person name="Zan Z."/>
            <person name="Huang R."/>
            <person name="Liu W."/>
        </authorList>
    </citation>
    <scope>NUCLEOTIDE SEQUENCE</scope>
    <source>
        <strain evidence="6">S2-4</strain>
    </source>
</reference>
<dbReference type="Pfam" id="PF03466">
    <property type="entry name" value="LysR_substrate"/>
    <property type="match status" value="1"/>
</dbReference>
<feature type="domain" description="HTH lysR-type" evidence="5">
    <location>
        <begin position="1"/>
        <end position="58"/>
    </location>
</feature>
<dbReference type="PANTHER" id="PTHR30346">
    <property type="entry name" value="TRANSCRIPTIONAL DUAL REGULATOR HCAR-RELATED"/>
    <property type="match status" value="1"/>
</dbReference>
<dbReference type="InterPro" id="IPR036388">
    <property type="entry name" value="WH-like_DNA-bd_sf"/>
</dbReference>
<dbReference type="Pfam" id="PF00126">
    <property type="entry name" value="HTH_1"/>
    <property type="match status" value="1"/>
</dbReference>
<keyword evidence="3" id="KW-0238">DNA-binding</keyword>
<dbReference type="Proteomes" id="UP001165283">
    <property type="component" value="Unassembled WGS sequence"/>
</dbReference>
<gene>
    <name evidence="6" type="ORF">KDL28_15785</name>
</gene>
<organism evidence="6 7">
    <name type="scientific">Pseudonocardia humida</name>
    <dbReference type="NCBI Taxonomy" id="2800819"/>
    <lineage>
        <taxon>Bacteria</taxon>
        <taxon>Bacillati</taxon>
        <taxon>Actinomycetota</taxon>
        <taxon>Actinomycetes</taxon>
        <taxon>Pseudonocardiales</taxon>
        <taxon>Pseudonocardiaceae</taxon>
        <taxon>Pseudonocardia</taxon>
    </lineage>
</organism>
<accession>A0ABT1A0I4</accession>
<dbReference type="InterPro" id="IPR000847">
    <property type="entry name" value="LysR_HTH_N"/>
</dbReference>
<keyword evidence="4" id="KW-0804">Transcription</keyword>
<keyword evidence="2" id="KW-0805">Transcription regulation</keyword>
<dbReference type="PRINTS" id="PR00039">
    <property type="entry name" value="HTHLYSR"/>
</dbReference>
<dbReference type="InterPro" id="IPR036390">
    <property type="entry name" value="WH_DNA-bd_sf"/>
</dbReference>
<comment type="similarity">
    <text evidence="1">Belongs to the LysR transcriptional regulatory family.</text>
</comment>
<name>A0ABT1A0I4_9PSEU</name>
<dbReference type="InterPro" id="IPR005119">
    <property type="entry name" value="LysR_subst-bd"/>
</dbReference>
<dbReference type="CDD" id="cd08414">
    <property type="entry name" value="PBP2_LTTR_aromatics_like"/>
    <property type="match status" value="1"/>
</dbReference>
<proteinExistence type="inferred from homology"/>
<sequence>MELRQLEYALAVADELHFGRAAERMHVTQQSVSEQIRRLERELGAPLFTRTSRRVAVTTVGEAFLPAARRVVAASAHARDVGRRAARGLAGEVRVGYAEDVDPRLIRLVAPHLVARTPPVQVVPRPMTTPDQITALLERRIDAGFGWNPDLPAPLTGLLVERAALVVAVAADHPLAAEPAVDPARLSQQPLVLVPRSVNALLHDRIVGQLAARGAAVRIHQEVSSLDRMLPLVLAGSAVGISSPAAAALHAVPGVTYLPFTDPSPVIDCHLLWRRDSTDSAVAQLVEVVRALRDSGTFR</sequence>
<dbReference type="RefSeq" id="WP_252439313.1">
    <property type="nucleotide sequence ID" value="NZ_JAGSOV010000035.1"/>
</dbReference>
<evidence type="ECO:0000313" key="7">
    <source>
        <dbReference type="Proteomes" id="UP001165283"/>
    </source>
</evidence>
<evidence type="ECO:0000256" key="3">
    <source>
        <dbReference type="ARBA" id="ARBA00023125"/>
    </source>
</evidence>
<evidence type="ECO:0000256" key="4">
    <source>
        <dbReference type="ARBA" id="ARBA00023163"/>
    </source>
</evidence>
<dbReference type="EMBL" id="JAGSOV010000035">
    <property type="protein sequence ID" value="MCO1656518.1"/>
    <property type="molecule type" value="Genomic_DNA"/>
</dbReference>
<protein>
    <submittedName>
        <fullName evidence="6">LysR family transcriptional regulator</fullName>
    </submittedName>
</protein>
<dbReference type="Gene3D" id="1.10.10.10">
    <property type="entry name" value="Winged helix-like DNA-binding domain superfamily/Winged helix DNA-binding domain"/>
    <property type="match status" value="1"/>
</dbReference>
<dbReference type="PANTHER" id="PTHR30346:SF28">
    <property type="entry name" value="HTH-TYPE TRANSCRIPTIONAL REGULATOR CYNR"/>
    <property type="match status" value="1"/>
</dbReference>
<evidence type="ECO:0000256" key="1">
    <source>
        <dbReference type="ARBA" id="ARBA00009437"/>
    </source>
</evidence>
<comment type="caution">
    <text evidence="6">The sequence shown here is derived from an EMBL/GenBank/DDBJ whole genome shotgun (WGS) entry which is preliminary data.</text>
</comment>
<dbReference type="Gene3D" id="3.40.190.10">
    <property type="entry name" value="Periplasmic binding protein-like II"/>
    <property type="match status" value="2"/>
</dbReference>
<evidence type="ECO:0000313" key="6">
    <source>
        <dbReference type="EMBL" id="MCO1656518.1"/>
    </source>
</evidence>
<dbReference type="SUPFAM" id="SSF46785">
    <property type="entry name" value="Winged helix' DNA-binding domain"/>
    <property type="match status" value="1"/>
</dbReference>
<evidence type="ECO:0000256" key="2">
    <source>
        <dbReference type="ARBA" id="ARBA00023015"/>
    </source>
</evidence>
<dbReference type="PROSITE" id="PS50931">
    <property type="entry name" value="HTH_LYSR"/>
    <property type="match status" value="1"/>
</dbReference>